<proteinExistence type="inferred from homology"/>
<evidence type="ECO:0000256" key="10">
    <source>
        <dbReference type="ARBA" id="ARBA00023098"/>
    </source>
</evidence>
<keyword evidence="18" id="KW-1185">Reference proteome</keyword>
<organism evidence="17 18">
    <name type="scientific">Marinagarivorans cellulosilyticus</name>
    <dbReference type="NCBI Taxonomy" id="2721545"/>
    <lineage>
        <taxon>Bacteria</taxon>
        <taxon>Pseudomonadati</taxon>
        <taxon>Pseudomonadota</taxon>
        <taxon>Gammaproteobacteria</taxon>
        <taxon>Cellvibrionales</taxon>
        <taxon>Cellvibrionaceae</taxon>
        <taxon>Marinagarivorans</taxon>
    </lineage>
</organism>
<dbReference type="Gene3D" id="3.30.300.30">
    <property type="match status" value="1"/>
</dbReference>
<dbReference type="FunFam" id="3.40.50.12780:FF:000003">
    <property type="entry name" value="Long-chain-fatty-acid--CoA ligase FadD"/>
    <property type="match status" value="1"/>
</dbReference>
<keyword evidence="6" id="KW-0547">Nucleotide-binding</keyword>
<evidence type="ECO:0000256" key="13">
    <source>
        <dbReference type="ARBA" id="ARBA00039545"/>
    </source>
</evidence>
<keyword evidence="11" id="KW-0472">Membrane</keyword>
<reference evidence="17 18" key="1">
    <citation type="journal article" date="2022" name="IScience">
        <title>An ultrasensitive nanofiber-based assay for enzymatic hydrolysis and deep-sea microbial degradation of cellulose.</title>
        <authorList>
            <person name="Tsudome M."/>
            <person name="Tachioka M."/>
            <person name="Miyazaki M."/>
            <person name="Uchimura K."/>
            <person name="Tsuda M."/>
            <person name="Takaki Y."/>
            <person name="Deguchi S."/>
        </authorList>
    </citation>
    <scope>NUCLEOTIDE SEQUENCE [LARGE SCALE GENOMIC DNA]</scope>
    <source>
        <strain evidence="17 18">GE09</strain>
    </source>
</reference>
<protein>
    <recommendedName>
        <fullName evidence="13">Long-chain-fatty-acid--CoA ligase</fullName>
        <ecNumber evidence="12">6.2.1.3</ecNumber>
    </recommendedName>
    <alternativeName>
        <fullName evidence="14">Long-chain acyl-CoA synthetase</fullName>
    </alternativeName>
</protein>
<comment type="pathway">
    <text evidence="3">Lipid metabolism; fatty acid beta-oxidation.</text>
</comment>
<dbReference type="PANTHER" id="PTHR43767:SF8">
    <property type="entry name" value="LONG-CHAIN-FATTY-ACID--COA LIGASE"/>
    <property type="match status" value="1"/>
</dbReference>
<dbReference type="EMBL" id="AP023086">
    <property type="protein sequence ID" value="BCD98774.1"/>
    <property type="molecule type" value="Genomic_DNA"/>
</dbReference>
<comment type="similarity">
    <text evidence="4">Belongs to the ATP-dependent AMP-binding enzyme family.</text>
</comment>
<feature type="domain" description="AMP-binding enzyme C-terminal" evidence="16">
    <location>
        <begin position="452"/>
        <end position="526"/>
    </location>
</feature>
<comment type="cofactor">
    <cofactor evidence="1">
        <name>Mg(2+)</name>
        <dbReference type="ChEBI" id="CHEBI:18420"/>
    </cofactor>
</comment>
<feature type="domain" description="AMP-dependent synthetase/ligase" evidence="15">
    <location>
        <begin position="12"/>
        <end position="401"/>
    </location>
</feature>
<dbReference type="FunFam" id="3.30.300.30:FF:000006">
    <property type="entry name" value="Long-chain-fatty-acid--CoA ligase FadD"/>
    <property type="match status" value="1"/>
</dbReference>
<keyword evidence="7" id="KW-0276">Fatty acid metabolism</keyword>
<evidence type="ECO:0000256" key="12">
    <source>
        <dbReference type="ARBA" id="ARBA00026121"/>
    </source>
</evidence>
<evidence type="ECO:0000256" key="1">
    <source>
        <dbReference type="ARBA" id="ARBA00001946"/>
    </source>
</evidence>
<evidence type="ECO:0000313" key="17">
    <source>
        <dbReference type="EMBL" id="BCD98774.1"/>
    </source>
</evidence>
<dbReference type="CDD" id="cd05936">
    <property type="entry name" value="FC-FACS_FadD_like"/>
    <property type="match status" value="1"/>
</dbReference>
<dbReference type="InterPro" id="IPR042099">
    <property type="entry name" value="ANL_N_sf"/>
</dbReference>
<evidence type="ECO:0000256" key="11">
    <source>
        <dbReference type="ARBA" id="ARBA00023136"/>
    </source>
</evidence>
<dbReference type="InterPro" id="IPR000873">
    <property type="entry name" value="AMP-dep_synth/lig_dom"/>
</dbReference>
<sequence>MTVNANTALAIFEHAFQAYPNRPAFTCLGTTLTYRQIDEQSAALSAYLANELKLVPGDRIALQMPNITQYPIALYAALRAGLVIVNVNPLYTPRELRHQLKDSGAKALIVLANVAAEVAQVVEQTPVEHVIVTEIADFMPWPKRLLVNLAVKYIKKMVPDFFFAKPVALLDAIKKGQGLAAPQVDVKPEDLMILQYTGGTTGVAKAAMLSQFNLYSNVQQIKTHFPEFFSDESEIFGAPLPLYHIYALNLHLLSGFSNGAHSILIPNPRDLPSLFDALSAHKMTVFVGINTLFNAMLNHKRFDELDFSKLKVTAAGGMALTSETARKWEERTKSKISEGYGLTETSPVVTTNKVSAVQLGSIGTPLVDTEVKVIDEQGDTLPAGEAGELCIRGPQVMQGYWRKPDATKEVLDDEGWFRSGDIALIQPDGYLKIVDRKKDMIIVSGFNVYPNEVEDVAMTHPAILEAAVVGVPSSDGCEQVKIFVVTQDESLSEEDVIAHCRENLTRYKVPKLVEFRKELPKSNVGKILRRELRDQ</sequence>
<evidence type="ECO:0000256" key="9">
    <source>
        <dbReference type="ARBA" id="ARBA00022842"/>
    </source>
</evidence>
<dbReference type="GO" id="GO:0016020">
    <property type="term" value="C:membrane"/>
    <property type="evidence" value="ECO:0007669"/>
    <property type="project" value="UniProtKB-SubCell"/>
</dbReference>
<dbReference type="InterPro" id="IPR050237">
    <property type="entry name" value="ATP-dep_AMP-bd_enzyme"/>
</dbReference>
<dbReference type="KEGG" id="marq:MARGE09_P2975"/>
<evidence type="ECO:0000256" key="14">
    <source>
        <dbReference type="ARBA" id="ARBA00042773"/>
    </source>
</evidence>
<name>A0AAN1WJM2_9GAMM</name>
<evidence type="ECO:0000256" key="4">
    <source>
        <dbReference type="ARBA" id="ARBA00006432"/>
    </source>
</evidence>
<dbReference type="Pfam" id="PF13193">
    <property type="entry name" value="AMP-binding_C"/>
    <property type="match status" value="1"/>
</dbReference>
<accession>A0AAN1WJM2</accession>
<keyword evidence="9" id="KW-0460">Magnesium</keyword>
<dbReference type="InterPro" id="IPR020845">
    <property type="entry name" value="AMP-binding_CS"/>
</dbReference>
<evidence type="ECO:0000256" key="6">
    <source>
        <dbReference type="ARBA" id="ARBA00022741"/>
    </source>
</evidence>
<dbReference type="SUPFAM" id="SSF56801">
    <property type="entry name" value="Acetyl-CoA synthetase-like"/>
    <property type="match status" value="1"/>
</dbReference>
<dbReference type="Proteomes" id="UP001320119">
    <property type="component" value="Chromosome"/>
</dbReference>
<evidence type="ECO:0000256" key="7">
    <source>
        <dbReference type="ARBA" id="ARBA00022832"/>
    </source>
</evidence>
<dbReference type="EC" id="6.2.1.3" evidence="12"/>
<evidence type="ECO:0000256" key="5">
    <source>
        <dbReference type="ARBA" id="ARBA00022598"/>
    </source>
</evidence>
<evidence type="ECO:0000256" key="2">
    <source>
        <dbReference type="ARBA" id="ARBA00004170"/>
    </source>
</evidence>
<dbReference type="InterPro" id="IPR045851">
    <property type="entry name" value="AMP-bd_C_sf"/>
</dbReference>
<dbReference type="Pfam" id="PF00501">
    <property type="entry name" value="AMP-binding"/>
    <property type="match status" value="1"/>
</dbReference>
<dbReference type="Gene3D" id="3.40.50.12780">
    <property type="entry name" value="N-terminal domain of ligase-like"/>
    <property type="match status" value="1"/>
</dbReference>
<dbReference type="PROSITE" id="PS00455">
    <property type="entry name" value="AMP_BINDING"/>
    <property type="match status" value="1"/>
</dbReference>
<comment type="subcellular location">
    <subcellularLocation>
        <location evidence="2">Membrane</location>
        <topology evidence="2">Peripheral membrane protein</topology>
    </subcellularLocation>
</comment>
<dbReference type="GO" id="GO:0004467">
    <property type="term" value="F:long-chain fatty acid-CoA ligase activity"/>
    <property type="evidence" value="ECO:0007669"/>
    <property type="project" value="UniProtKB-EC"/>
</dbReference>
<dbReference type="PANTHER" id="PTHR43767">
    <property type="entry name" value="LONG-CHAIN-FATTY-ACID--COA LIGASE"/>
    <property type="match status" value="1"/>
</dbReference>
<keyword evidence="10" id="KW-0443">Lipid metabolism</keyword>
<evidence type="ECO:0000259" key="16">
    <source>
        <dbReference type="Pfam" id="PF13193"/>
    </source>
</evidence>
<dbReference type="InterPro" id="IPR025110">
    <property type="entry name" value="AMP-bd_C"/>
</dbReference>
<dbReference type="AlphaFoldDB" id="A0AAN1WJM2"/>
<keyword evidence="5 17" id="KW-0436">Ligase</keyword>
<keyword evidence="8" id="KW-0067">ATP-binding</keyword>
<dbReference type="GO" id="GO:0005524">
    <property type="term" value="F:ATP binding"/>
    <property type="evidence" value="ECO:0007669"/>
    <property type="project" value="UniProtKB-KW"/>
</dbReference>
<evidence type="ECO:0000313" key="18">
    <source>
        <dbReference type="Proteomes" id="UP001320119"/>
    </source>
</evidence>
<evidence type="ECO:0000259" key="15">
    <source>
        <dbReference type="Pfam" id="PF00501"/>
    </source>
</evidence>
<gene>
    <name evidence="17" type="ORF">MARGE09_P2975</name>
</gene>
<evidence type="ECO:0000256" key="3">
    <source>
        <dbReference type="ARBA" id="ARBA00005005"/>
    </source>
</evidence>
<evidence type="ECO:0000256" key="8">
    <source>
        <dbReference type="ARBA" id="ARBA00022840"/>
    </source>
</evidence>